<reference evidence="1 2" key="1">
    <citation type="submission" date="2024-06" db="EMBL/GenBank/DDBJ databases">
        <title>Genomic Encyclopedia of Type Strains, Phase IV (KMG-IV): sequencing the most valuable type-strain genomes for metagenomic binning, comparative biology and taxonomic classification.</title>
        <authorList>
            <person name="Goeker M."/>
        </authorList>
    </citation>
    <scope>NUCLEOTIDE SEQUENCE [LARGE SCALE GENOMIC DNA]</scope>
    <source>
        <strain evidence="1 2">DSM 100022</strain>
    </source>
</reference>
<comment type="caution">
    <text evidence="1">The sequence shown here is derived from an EMBL/GenBank/DDBJ whole genome shotgun (WGS) entry which is preliminary data.</text>
</comment>
<dbReference type="PROSITE" id="PS51257">
    <property type="entry name" value="PROKAR_LIPOPROTEIN"/>
    <property type="match status" value="1"/>
</dbReference>
<sequence length="103" mass="11345">MKAISTLHLLTLAACFVVQSGGLELSGLPGVRRALQTMETRTEPQSSQRIEQGLPRPPQPATYTVIWPAIILELIDYDRTFHIACAIRLIMTSPRRAMGTPCA</sequence>
<proteinExistence type="predicted"/>
<dbReference type="Proteomes" id="UP001549204">
    <property type="component" value="Unassembled WGS sequence"/>
</dbReference>
<accession>A0ABV2GQ18</accession>
<gene>
    <name evidence="1" type="ORF">ABID19_003416</name>
</gene>
<keyword evidence="2" id="KW-1185">Reference proteome</keyword>
<dbReference type="EMBL" id="JBEPMC010000005">
    <property type="protein sequence ID" value="MET3580378.1"/>
    <property type="molecule type" value="Genomic_DNA"/>
</dbReference>
<evidence type="ECO:0000313" key="1">
    <source>
        <dbReference type="EMBL" id="MET3580378.1"/>
    </source>
</evidence>
<evidence type="ECO:0000313" key="2">
    <source>
        <dbReference type="Proteomes" id="UP001549204"/>
    </source>
</evidence>
<organism evidence="1 2">
    <name type="scientific">Mesorhizobium robiniae</name>
    <dbReference type="NCBI Taxonomy" id="559315"/>
    <lineage>
        <taxon>Bacteria</taxon>
        <taxon>Pseudomonadati</taxon>
        <taxon>Pseudomonadota</taxon>
        <taxon>Alphaproteobacteria</taxon>
        <taxon>Hyphomicrobiales</taxon>
        <taxon>Phyllobacteriaceae</taxon>
        <taxon>Mesorhizobium</taxon>
    </lineage>
</organism>
<name>A0ABV2GQ18_9HYPH</name>
<protein>
    <submittedName>
        <fullName evidence="1">Uncharacterized protein</fullName>
    </submittedName>
</protein>